<dbReference type="AlphaFoldDB" id="A0A8K0ISH9"/>
<reference evidence="1" key="1">
    <citation type="journal article" date="2017" name="Gigascience">
        <title>The genome draft of coconut (Cocos nucifera).</title>
        <authorList>
            <person name="Xiao Y."/>
            <person name="Xu P."/>
            <person name="Fan H."/>
            <person name="Baudouin L."/>
            <person name="Xia W."/>
            <person name="Bocs S."/>
            <person name="Xu J."/>
            <person name="Li Q."/>
            <person name="Guo A."/>
            <person name="Zhou L."/>
            <person name="Li J."/>
            <person name="Wu Y."/>
            <person name="Ma Z."/>
            <person name="Armero A."/>
            <person name="Issali A.E."/>
            <person name="Liu N."/>
            <person name="Peng M."/>
            <person name="Yang Y."/>
        </authorList>
    </citation>
    <scope>NUCLEOTIDE SEQUENCE</scope>
    <source>
        <tissue evidence="1">Spear leaf of Hainan Tall coconut</tissue>
    </source>
</reference>
<evidence type="ECO:0000313" key="2">
    <source>
        <dbReference type="Proteomes" id="UP000797356"/>
    </source>
</evidence>
<keyword evidence="2" id="KW-1185">Reference proteome</keyword>
<accession>A0A8K0ISH9</accession>
<sequence>MQRPSLPLLIKLAAAAVTGAAALLAFRLHNRDEAVVSLRCEIRDALLLIRRHNGCPAAAPPVVLVTGFRSHGKGSFVNTACRALAGEAGPLLLRAETAPPGPRSATTARRVVRAAVAAGEGEEAVVELVDAPALPETARLTRPDVEAALVGGEGGHGATPAPECVVLVLRCGGPAKERNLAIRKLPDVAGAVREQGTVALLRETRFPWQVEQKFRFPWHRGGGEISVFRT</sequence>
<comment type="caution">
    <text evidence="1">The sequence shown here is derived from an EMBL/GenBank/DDBJ whole genome shotgun (WGS) entry which is preliminary data.</text>
</comment>
<protein>
    <submittedName>
        <fullName evidence="1">Uncharacterized protein</fullName>
    </submittedName>
</protein>
<name>A0A8K0ISH9_COCNU</name>
<dbReference type="OrthoDB" id="1876408at2759"/>
<organism evidence="1 2">
    <name type="scientific">Cocos nucifera</name>
    <name type="common">Coconut palm</name>
    <dbReference type="NCBI Taxonomy" id="13894"/>
    <lineage>
        <taxon>Eukaryota</taxon>
        <taxon>Viridiplantae</taxon>
        <taxon>Streptophyta</taxon>
        <taxon>Embryophyta</taxon>
        <taxon>Tracheophyta</taxon>
        <taxon>Spermatophyta</taxon>
        <taxon>Magnoliopsida</taxon>
        <taxon>Liliopsida</taxon>
        <taxon>Arecaceae</taxon>
        <taxon>Arecoideae</taxon>
        <taxon>Cocoseae</taxon>
        <taxon>Attaleinae</taxon>
        <taxon>Cocos</taxon>
    </lineage>
</organism>
<reference evidence="1" key="2">
    <citation type="submission" date="2019-07" db="EMBL/GenBank/DDBJ databases">
        <authorList>
            <person name="Yang Y."/>
            <person name="Bocs S."/>
            <person name="Baudouin L."/>
        </authorList>
    </citation>
    <scope>NUCLEOTIDE SEQUENCE</scope>
    <source>
        <tissue evidence="1">Spear leaf of Hainan Tall coconut</tissue>
    </source>
</reference>
<dbReference type="EMBL" id="CM017884">
    <property type="protein sequence ID" value="KAG1366296.1"/>
    <property type="molecule type" value="Genomic_DNA"/>
</dbReference>
<evidence type="ECO:0000313" key="1">
    <source>
        <dbReference type="EMBL" id="KAG1366296.1"/>
    </source>
</evidence>
<gene>
    <name evidence="1" type="ORF">COCNU_13G000860</name>
</gene>
<proteinExistence type="predicted"/>
<dbReference type="Proteomes" id="UP000797356">
    <property type="component" value="Chromosome 13"/>
</dbReference>